<dbReference type="InterPro" id="IPR029052">
    <property type="entry name" value="Metallo-depent_PP-like"/>
</dbReference>
<accession>A0A2U8QY52</accession>
<dbReference type="NCBIfam" id="TIGR00040">
    <property type="entry name" value="yfcE"/>
    <property type="match status" value="1"/>
</dbReference>
<dbReference type="GO" id="GO:0046872">
    <property type="term" value="F:metal ion binding"/>
    <property type="evidence" value="ECO:0007669"/>
    <property type="project" value="UniProtKB-KW"/>
</dbReference>
<dbReference type="Gene3D" id="3.60.21.10">
    <property type="match status" value="1"/>
</dbReference>
<evidence type="ECO:0000256" key="2">
    <source>
        <dbReference type="RuleBase" id="RU362039"/>
    </source>
</evidence>
<gene>
    <name evidence="4" type="ORF">DI487_15365</name>
</gene>
<organism evidence="4 5">
    <name type="scientific">Flavobacterium sediminis</name>
    <dbReference type="NCBI Taxonomy" id="2201181"/>
    <lineage>
        <taxon>Bacteria</taxon>
        <taxon>Pseudomonadati</taxon>
        <taxon>Bacteroidota</taxon>
        <taxon>Flavobacteriia</taxon>
        <taxon>Flavobacteriales</taxon>
        <taxon>Flavobacteriaceae</taxon>
        <taxon>Flavobacterium</taxon>
    </lineage>
</organism>
<dbReference type="InterPro" id="IPR000979">
    <property type="entry name" value="Phosphodiesterase_MJ0936/Vps29"/>
</dbReference>
<dbReference type="Pfam" id="PF12850">
    <property type="entry name" value="Metallophos_2"/>
    <property type="match status" value="1"/>
</dbReference>
<reference evidence="4 5" key="1">
    <citation type="submission" date="2018-05" db="EMBL/GenBank/DDBJ databases">
        <title>Flavobacterium sp. MEBiC07310.</title>
        <authorList>
            <person name="Baek K."/>
        </authorList>
    </citation>
    <scope>NUCLEOTIDE SEQUENCE [LARGE SCALE GENOMIC DNA]</scope>
    <source>
        <strain evidence="4 5">MEBiC07310</strain>
    </source>
</reference>
<keyword evidence="2" id="KW-0479">Metal-binding</keyword>
<dbReference type="AlphaFoldDB" id="A0A2U8QY52"/>
<dbReference type="OrthoDB" id="9785951at2"/>
<dbReference type="Proteomes" id="UP000245429">
    <property type="component" value="Chromosome"/>
</dbReference>
<sequence length="168" mass="19272">MKKILLLSDTHGYIDDAILKYVKQADEVWHAGDIGDLTVTDTIQKLKPLRAVYGNIDDAQARLEFPLNNRFMCEEVDVWITHIGGYPDKYNISVREELRRNPPDLFICGHSHILKVQYDQKLKLLHMNPGAAGKHGFHHVRTMLRFEIDGKKIEKLEVVELGLRASIS</sequence>
<feature type="domain" description="Calcineurin-like phosphoesterase" evidence="3">
    <location>
        <begin position="3"/>
        <end position="150"/>
    </location>
</feature>
<name>A0A2U8QY52_9FLAO</name>
<evidence type="ECO:0000313" key="4">
    <source>
        <dbReference type="EMBL" id="AWM15093.1"/>
    </source>
</evidence>
<comment type="cofactor">
    <cofactor evidence="2">
        <name>a divalent metal cation</name>
        <dbReference type="ChEBI" id="CHEBI:60240"/>
    </cofactor>
</comment>
<dbReference type="GO" id="GO:0016787">
    <property type="term" value="F:hydrolase activity"/>
    <property type="evidence" value="ECO:0007669"/>
    <property type="project" value="UniProtKB-UniRule"/>
</dbReference>
<dbReference type="EC" id="3.1.4.-" evidence="2"/>
<evidence type="ECO:0000313" key="5">
    <source>
        <dbReference type="Proteomes" id="UP000245429"/>
    </source>
</evidence>
<dbReference type="InterPro" id="IPR024654">
    <property type="entry name" value="Calcineurin-like_PHP_lpxH"/>
</dbReference>
<protein>
    <recommendedName>
        <fullName evidence="2">Phosphoesterase</fullName>
        <ecNumber evidence="2">3.1.4.-</ecNumber>
    </recommendedName>
</protein>
<dbReference type="RefSeq" id="WP_109570431.1">
    <property type="nucleotide sequence ID" value="NZ_CP029463.1"/>
</dbReference>
<evidence type="ECO:0000259" key="3">
    <source>
        <dbReference type="Pfam" id="PF12850"/>
    </source>
</evidence>
<dbReference type="SUPFAM" id="SSF56300">
    <property type="entry name" value="Metallo-dependent phosphatases"/>
    <property type="match status" value="1"/>
</dbReference>
<evidence type="ECO:0000256" key="1">
    <source>
        <dbReference type="ARBA" id="ARBA00008950"/>
    </source>
</evidence>
<dbReference type="EMBL" id="CP029463">
    <property type="protein sequence ID" value="AWM15093.1"/>
    <property type="molecule type" value="Genomic_DNA"/>
</dbReference>
<dbReference type="KEGG" id="fse:DI487_15365"/>
<comment type="similarity">
    <text evidence="1 2">Belongs to the metallophosphoesterase superfamily. YfcE family.</text>
</comment>
<proteinExistence type="inferred from homology"/>
<keyword evidence="5" id="KW-1185">Reference proteome</keyword>